<dbReference type="EMBL" id="CP036282">
    <property type="protein sequence ID" value="QDL56433.1"/>
    <property type="molecule type" value="Genomic_DNA"/>
</dbReference>
<reference evidence="2" key="2">
    <citation type="journal article" date="2020" name="Int. J. Syst. Evol. Microbiol.">
        <title>Genomic insights into a novel species Rhodoferax aquaticus sp. nov., isolated from freshwater.</title>
        <authorList>
            <person name="Li T."/>
            <person name="Zhuo Y."/>
            <person name="Jin C.Z."/>
            <person name="Wu X."/>
            <person name="Ko S.R."/>
            <person name="Jin F.J."/>
            <person name="Ahn C.Y."/>
            <person name="Oh H.M."/>
            <person name="Lee H.G."/>
            <person name="Jin L."/>
        </authorList>
    </citation>
    <scope>NUCLEOTIDE SEQUENCE [LARGE SCALE GENOMIC DNA]</scope>
    <source>
        <strain evidence="2">Gr-4</strain>
    </source>
</reference>
<protein>
    <submittedName>
        <fullName evidence="1">Uncharacterized protein</fullName>
    </submittedName>
</protein>
<reference evidence="2" key="1">
    <citation type="submission" date="2019-02" db="EMBL/GenBank/DDBJ databases">
        <title>Complete genome sequence of Rhodoferax sp. Gr-4.</title>
        <authorList>
            <person name="Jin L."/>
        </authorList>
    </citation>
    <scope>NUCLEOTIDE SEQUENCE [LARGE SCALE GENOMIC DNA]</scope>
    <source>
        <strain evidence="2">Gr-4</strain>
    </source>
</reference>
<accession>A0A515EV56</accession>
<keyword evidence="2" id="KW-1185">Reference proteome</keyword>
<dbReference type="Proteomes" id="UP000317365">
    <property type="component" value="Chromosome"/>
</dbReference>
<organism evidence="1 2">
    <name type="scientific">Rhodoferax aquaticus</name>
    <dbReference type="NCBI Taxonomy" id="2527691"/>
    <lineage>
        <taxon>Bacteria</taxon>
        <taxon>Pseudomonadati</taxon>
        <taxon>Pseudomonadota</taxon>
        <taxon>Betaproteobacteria</taxon>
        <taxon>Burkholderiales</taxon>
        <taxon>Comamonadaceae</taxon>
        <taxon>Rhodoferax</taxon>
    </lineage>
</organism>
<dbReference type="RefSeq" id="WP_142813868.1">
    <property type="nucleotide sequence ID" value="NZ_CP036282.1"/>
</dbReference>
<name>A0A515EV56_9BURK</name>
<dbReference type="AlphaFoldDB" id="A0A515EV56"/>
<sequence>MPKTVKSNSHEDQLRLYSVTLPWHPRDPEYGTYESTAWATGPDEAKALVAQEMAEKSYSGCETDAERKAWAEDLVFNTSSQSYVAPVTDQLQASLQELMAGPEGNLDSQAKEDYEAILRLLSKHVKL</sequence>
<evidence type="ECO:0000313" key="1">
    <source>
        <dbReference type="EMBL" id="QDL56433.1"/>
    </source>
</evidence>
<proteinExistence type="predicted"/>
<dbReference type="KEGG" id="rhg:EXZ61_20990"/>
<gene>
    <name evidence="1" type="ORF">EXZ61_20990</name>
</gene>
<evidence type="ECO:0000313" key="2">
    <source>
        <dbReference type="Proteomes" id="UP000317365"/>
    </source>
</evidence>